<keyword evidence="3" id="KW-0175">Coiled coil</keyword>
<dbReference type="RefSeq" id="WP_089681281.1">
    <property type="nucleotide sequence ID" value="NZ_FNFO01000003.1"/>
</dbReference>
<dbReference type="Gene3D" id="3.30.910.20">
    <property type="entry name" value="Skp domain"/>
    <property type="match status" value="1"/>
</dbReference>
<dbReference type="Proteomes" id="UP000198510">
    <property type="component" value="Unassembled WGS sequence"/>
</dbReference>
<dbReference type="STRING" id="1075417.SAMN05421823_103261"/>
<feature type="signal peptide" evidence="4">
    <location>
        <begin position="1"/>
        <end position="20"/>
    </location>
</feature>
<gene>
    <name evidence="5" type="ORF">SAMN05421823_103261</name>
</gene>
<keyword evidence="2 4" id="KW-0732">Signal</keyword>
<accession>A0A1G9DV90</accession>
<dbReference type="GO" id="GO:0005829">
    <property type="term" value="C:cytosol"/>
    <property type="evidence" value="ECO:0007669"/>
    <property type="project" value="TreeGrafter"/>
</dbReference>
<dbReference type="PANTHER" id="PTHR35089">
    <property type="entry name" value="CHAPERONE PROTEIN SKP"/>
    <property type="match status" value="1"/>
</dbReference>
<feature type="coiled-coil region" evidence="3">
    <location>
        <begin position="49"/>
        <end position="99"/>
    </location>
</feature>
<reference evidence="5 6" key="1">
    <citation type="submission" date="2016-10" db="EMBL/GenBank/DDBJ databases">
        <authorList>
            <person name="de Groot N.N."/>
        </authorList>
    </citation>
    <scope>NUCLEOTIDE SEQUENCE [LARGE SCALE GENOMIC DNA]</scope>
    <source>
        <strain evidence="5 6">DSM 25186</strain>
    </source>
</reference>
<dbReference type="OrthoDB" id="9788552at2"/>
<evidence type="ECO:0000256" key="1">
    <source>
        <dbReference type="ARBA" id="ARBA00009091"/>
    </source>
</evidence>
<dbReference type="Pfam" id="PF03938">
    <property type="entry name" value="OmpH"/>
    <property type="match status" value="1"/>
</dbReference>
<dbReference type="PANTHER" id="PTHR35089:SF1">
    <property type="entry name" value="CHAPERONE PROTEIN SKP"/>
    <property type="match status" value="1"/>
</dbReference>
<dbReference type="InterPro" id="IPR024930">
    <property type="entry name" value="Skp_dom_sf"/>
</dbReference>
<protein>
    <submittedName>
        <fullName evidence="5">Outer membrane protein</fullName>
    </submittedName>
</protein>
<feature type="chain" id="PRO_5011461310" evidence="4">
    <location>
        <begin position="21"/>
        <end position="185"/>
    </location>
</feature>
<sequence length="185" mass="21719">MKKLASLFLLIFVFSTTAQAQKWGYFNSEFVLSKMPEYQQAQAEFDQLAQGWMEEINAMNEEVERMRSEYRAEEILLTDEMKKERLAAIEEKASAAREEQKKIFGFEGLMFLKRQELIKPVQDQVFEAVEKVCRSKRLQMMIDKSSDGMALVYTDPRHDYTDYVLEQLGLGDPNDVIDNERYQNK</sequence>
<proteinExistence type="inferred from homology"/>
<evidence type="ECO:0000256" key="3">
    <source>
        <dbReference type="SAM" id="Coils"/>
    </source>
</evidence>
<organism evidence="5 6">
    <name type="scientific">Catalinimonas alkaloidigena</name>
    <dbReference type="NCBI Taxonomy" id="1075417"/>
    <lineage>
        <taxon>Bacteria</taxon>
        <taxon>Pseudomonadati</taxon>
        <taxon>Bacteroidota</taxon>
        <taxon>Cytophagia</taxon>
        <taxon>Cytophagales</taxon>
        <taxon>Catalimonadaceae</taxon>
        <taxon>Catalinimonas</taxon>
    </lineage>
</organism>
<dbReference type="GO" id="GO:0051082">
    <property type="term" value="F:unfolded protein binding"/>
    <property type="evidence" value="ECO:0007669"/>
    <property type="project" value="InterPro"/>
</dbReference>
<evidence type="ECO:0000313" key="6">
    <source>
        <dbReference type="Proteomes" id="UP000198510"/>
    </source>
</evidence>
<evidence type="ECO:0000256" key="2">
    <source>
        <dbReference type="ARBA" id="ARBA00022729"/>
    </source>
</evidence>
<comment type="similarity">
    <text evidence="1">Belongs to the Skp family.</text>
</comment>
<keyword evidence="6" id="KW-1185">Reference proteome</keyword>
<dbReference type="GO" id="GO:0050821">
    <property type="term" value="P:protein stabilization"/>
    <property type="evidence" value="ECO:0007669"/>
    <property type="project" value="TreeGrafter"/>
</dbReference>
<dbReference type="EMBL" id="FNFO01000003">
    <property type="protein sequence ID" value="SDK67776.1"/>
    <property type="molecule type" value="Genomic_DNA"/>
</dbReference>
<dbReference type="InterPro" id="IPR005632">
    <property type="entry name" value="Chaperone_Skp"/>
</dbReference>
<evidence type="ECO:0000313" key="5">
    <source>
        <dbReference type="EMBL" id="SDK67776.1"/>
    </source>
</evidence>
<dbReference type="SMART" id="SM00935">
    <property type="entry name" value="OmpH"/>
    <property type="match status" value="1"/>
</dbReference>
<name>A0A1G9DV90_9BACT</name>
<dbReference type="AlphaFoldDB" id="A0A1G9DV90"/>
<dbReference type="SUPFAM" id="SSF111384">
    <property type="entry name" value="OmpH-like"/>
    <property type="match status" value="1"/>
</dbReference>
<evidence type="ECO:0000256" key="4">
    <source>
        <dbReference type="SAM" id="SignalP"/>
    </source>
</evidence>